<name>C3YDA7_BRAFL</name>
<dbReference type="Pfam" id="PF18803">
    <property type="entry name" value="CxC2"/>
    <property type="match status" value="1"/>
</dbReference>
<dbReference type="InParanoid" id="C3YDA7"/>
<reference evidence="2" key="1">
    <citation type="journal article" date="2008" name="Nature">
        <title>The amphioxus genome and the evolution of the chordate karyotype.</title>
        <authorList>
            <consortium name="US DOE Joint Genome Institute (JGI-PGF)"/>
            <person name="Putnam N.H."/>
            <person name="Butts T."/>
            <person name="Ferrier D.E.K."/>
            <person name="Furlong R.F."/>
            <person name="Hellsten U."/>
            <person name="Kawashima T."/>
            <person name="Robinson-Rechavi M."/>
            <person name="Shoguchi E."/>
            <person name="Terry A."/>
            <person name="Yu J.-K."/>
            <person name="Benito-Gutierrez E.L."/>
            <person name="Dubchak I."/>
            <person name="Garcia-Fernandez J."/>
            <person name="Gibson-Brown J.J."/>
            <person name="Grigoriev I.V."/>
            <person name="Horton A.C."/>
            <person name="de Jong P.J."/>
            <person name="Jurka J."/>
            <person name="Kapitonov V.V."/>
            <person name="Kohara Y."/>
            <person name="Kuroki Y."/>
            <person name="Lindquist E."/>
            <person name="Lucas S."/>
            <person name="Osoegawa K."/>
            <person name="Pennacchio L.A."/>
            <person name="Salamov A.A."/>
            <person name="Satou Y."/>
            <person name="Sauka-Spengler T."/>
            <person name="Schmutz J."/>
            <person name="Shin-I T."/>
            <person name="Toyoda A."/>
            <person name="Bronner-Fraser M."/>
            <person name="Fujiyama A."/>
            <person name="Holland L.Z."/>
            <person name="Holland P.W.H."/>
            <person name="Satoh N."/>
            <person name="Rokhsar D.S."/>
        </authorList>
    </citation>
    <scope>NUCLEOTIDE SEQUENCE [LARGE SCALE GENOMIC DNA]</scope>
    <source>
        <strain evidence="2">S238N-H82</strain>
        <tissue evidence="2">Testes</tissue>
    </source>
</reference>
<dbReference type="PANTHER" id="PTHR33096:SF1">
    <property type="entry name" value="CXC1-LIKE CYSTEINE CLUSTER ASSOCIATED WITH KDZ TRANSPOSASES DOMAIN-CONTAINING PROTEIN"/>
    <property type="match status" value="1"/>
</dbReference>
<evidence type="ECO:0000259" key="1">
    <source>
        <dbReference type="Pfam" id="PF18803"/>
    </source>
</evidence>
<sequence length="485" mass="54725">MVIRDGVAGIAQGSLERMAKVKKDIRNFRGRTPFVKKTSVNSADGRTTGTFFRPYHLSHTLHLPHHADCPTRYCKSVKVFDPAGRLQYFEVAFCDCEQISCTLLRYGLWGSTVSDPQTAFATSLLEWLVMFTLEAQVSVEAFCKAVRYKNNLSLSETNTLYRSLIGQSIAEFRHFMYRVRTMKDLCPLLDDGTTCPACPKKDGTQIIALDGNFGLVRKQSSGTSSGPPLHGTTLFMEDDRVQDFVEKYKKKDDGKQVEELDCSNFRAGSIIRSQGKQKKLDVSGVFGSVCRHEIPRCFLNMIHGERFAYPVCLIEELLADVAGRNIKLKVIYDIACKLHSHLKKTRQNDLLGKVTLALDVFHSYGHKTSCQLNYSTRRLPGFGLTDGEAVERMWAFLRRFSRITKEMTPTRRLDLLTDGLLHYSRRKTLDIEVALVKKKQSAEKAGCVAKEGLDAVMADANVSMDDIKSWAQREKDVINTEKQST</sequence>
<dbReference type="Pfam" id="PF18758">
    <property type="entry name" value="KDZ"/>
    <property type="match status" value="1"/>
</dbReference>
<dbReference type="STRING" id="7739.C3YDA7"/>
<protein>
    <recommendedName>
        <fullName evidence="1">CxC2-like cysteine cluster KDZ transposase-associated domain-containing protein</fullName>
    </recommendedName>
</protein>
<dbReference type="EMBL" id="GG666503">
    <property type="protein sequence ID" value="EEN61718.1"/>
    <property type="molecule type" value="Genomic_DNA"/>
</dbReference>
<gene>
    <name evidence="2" type="ORF">BRAFLDRAFT_121844</name>
</gene>
<evidence type="ECO:0000313" key="2">
    <source>
        <dbReference type="EMBL" id="EEN61718.1"/>
    </source>
</evidence>
<dbReference type="eggNOG" id="ENOG502S2AH">
    <property type="taxonomic scope" value="Eukaryota"/>
</dbReference>
<accession>C3YDA7</accession>
<proteinExistence type="predicted"/>
<dbReference type="InterPro" id="IPR040521">
    <property type="entry name" value="KDZ"/>
</dbReference>
<dbReference type="PANTHER" id="PTHR33096">
    <property type="entry name" value="CXC2 DOMAIN-CONTAINING PROTEIN"/>
    <property type="match status" value="1"/>
</dbReference>
<dbReference type="InterPro" id="IPR041457">
    <property type="entry name" value="CxC2_KDZ-assoc"/>
</dbReference>
<feature type="domain" description="CxC2-like cysteine cluster KDZ transposase-associated" evidence="1">
    <location>
        <begin position="59"/>
        <end position="149"/>
    </location>
</feature>
<dbReference type="AlphaFoldDB" id="C3YDA7"/>
<organism>
    <name type="scientific">Branchiostoma floridae</name>
    <name type="common">Florida lancelet</name>
    <name type="synonym">Amphioxus</name>
    <dbReference type="NCBI Taxonomy" id="7739"/>
    <lineage>
        <taxon>Eukaryota</taxon>
        <taxon>Metazoa</taxon>
        <taxon>Chordata</taxon>
        <taxon>Cephalochordata</taxon>
        <taxon>Leptocardii</taxon>
        <taxon>Amphioxiformes</taxon>
        <taxon>Branchiostomatidae</taxon>
        <taxon>Branchiostoma</taxon>
    </lineage>
</organism>
<feature type="non-terminal residue" evidence="2">
    <location>
        <position position="485"/>
    </location>
</feature>